<sequence>MNKFKTLFVNKKAFYYEIPPFFGLSNLRKNRTFENAPEEANINKNIHKIGKLDSITLATRIIARSADIKVDKNIKKGLHLLLTYYPERENIYIQMFGRTARQDEKGSYSEITRSVKNFADVAEVKVDPIKKIYHDVTEHFYKRVPSDSTDKNLAIRWTLFSCLMQHLPRNEIDQNKMSRKVLIFPNKKVFHAKNEQDNDELESNSTPISTQDIQNTTDTNELVLGRRCNALNRLHQANSSDETSSARMSDLGSRPLRLFSRNNDIDECNDQANSLKNDIDLIGRKVFELNTNLNKIIVEEEQRK</sequence>
<dbReference type="EMBL" id="CAJNOK010044492">
    <property type="protein sequence ID" value="CAF1574720.1"/>
    <property type="molecule type" value="Genomic_DNA"/>
</dbReference>
<name>A0A813WIW2_9BILA</name>
<proteinExistence type="predicted"/>
<organism evidence="1 5">
    <name type="scientific">Didymodactylos carnosus</name>
    <dbReference type="NCBI Taxonomy" id="1234261"/>
    <lineage>
        <taxon>Eukaryota</taxon>
        <taxon>Metazoa</taxon>
        <taxon>Spiralia</taxon>
        <taxon>Gnathifera</taxon>
        <taxon>Rotifera</taxon>
        <taxon>Eurotatoria</taxon>
        <taxon>Bdelloidea</taxon>
        <taxon>Philodinida</taxon>
        <taxon>Philodinidae</taxon>
        <taxon>Didymodactylos</taxon>
    </lineage>
</organism>
<dbReference type="AlphaFoldDB" id="A0A813WIW2"/>
<dbReference type="Proteomes" id="UP000677228">
    <property type="component" value="Unassembled WGS sequence"/>
</dbReference>
<dbReference type="InterPro" id="IPR027417">
    <property type="entry name" value="P-loop_NTPase"/>
</dbReference>
<evidence type="ECO:0000313" key="4">
    <source>
        <dbReference type="EMBL" id="CAF4370960.1"/>
    </source>
</evidence>
<dbReference type="Proteomes" id="UP000682733">
    <property type="component" value="Unassembled WGS sequence"/>
</dbReference>
<keyword evidence="5" id="KW-1185">Reference proteome</keyword>
<accession>A0A813WIW2</accession>
<protein>
    <submittedName>
        <fullName evidence="1">Uncharacterized protein</fullName>
    </submittedName>
</protein>
<dbReference type="EMBL" id="CAJNOQ010000938">
    <property type="protein sequence ID" value="CAF0852939.1"/>
    <property type="molecule type" value="Genomic_DNA"/>
</dbReference>
<dbReference type="EMBL" id="CAJOBA010067381">
    <property type="protein sequence ID" value="CAF4370960.1"/>
    <property type="molecule type" value="Genomic_DNA"/>
</dbReference>
<dbReference type="EMBL" id="CAJOBC010000938">
    <property type="protein sequence ID" value="CAF3640584.1"/>
    <property type="molecule type" value="Genomic_DNA"/>
</dbReference>
<evidence type="ECO:0000313" key="5">
    <source>
        <dbReference type="Proteomes" id="UP000663829"/>
    </source>
</evidence>
<dbReference type="Gene3D" id="3.40.50.300">
    <property type="entry name" value="P-loop containing nucleotide triphosphate hydrolases"/>
    <property type="match status" value="1"/>
</dbReference>
<dbReference type="Proteomes" id="UP000663829">
    <property type="component" value="Unassembled WGS sequence"/>
</dbReference>
<gene>
    <name evidence="1" type="ORF">GPM918_LOCUS6170</name>
    <name evidence="2" type="ORF">OVA965_LOCUS40586</name>
    <name evidence="3" type="ORF">SRO942_LOCUS6170</name>
    <name evidence="4" type="ORF">TMI583_LOCUS42044</name>
</gene>
<comment type="caution">
    <text evidence="1">The sequence shown here is derived from an EMBL/GenBank/DDBJ whole genome shotgun (WGS) entry which is preliminary data.</text>
</comment>
<dbReference type="SUPFAM" id="SSF52540">
    <property type="entry name" value="P-loop containing nucleoside triphosphate hydrolases"/>
    <property type="match status" value="1"/>
</dbReference>
<evidence type="ECO:0000313" key="1">
    <source>
        <dbReference type="EMBL" id="CAF0852939.1"/>
    </source>
</evidence>
<reference evidence="1" key="1">
    <citation type="submission" date="2021-02" db="EMBL/GenBank/DDBJ databases">
        <authorList>
            <person name="Nowell W R."/>
        </authorList>
    </citation>
    <scope>NUCLEOTIDE SEQUENCE</scope>
</reference>
<evidence type="ECO:0000313" key="3">
    <source>
        <dbReference type="EMBL" id="CAF3640584.1"/>
    </source>
</evidence>
<dbReference type="Proteomes" id="UP000681722">
    <property type="component" value="Unassembled WGS sequence"/>
</dbReference>
<evidence type="ECO:0000313" key="2">
    <source>
        <dbReference type="EMBL" id="CAF1574720.1"/>
    </source>
</evidence>